<accession>A0A0C1RAL3</accession>
<feature type="transmembrane region" description="Helical" evidence="1">
    <location>
        <begin position="7"/>
        <end position="25"/>
    </location>
</feature>
<dbReference type="AlphaFoldDB" id="A0A0C1RAL3"/>
<dbReference type="EMBL" id="JHEG02000019">
    <property type="protein sequence ID" value="KIE12708.1"/>
    <property type="molecule type" value="Genomic_DNA"/>
</dbReference>
<evidence type="ECO:0000256" key="1">
    <source>
        <dbReference type="SAM" id="Phobius"/>
    </source>
</evidence>
<keyword evidence="1" id="KW-0812">Transmembrane</keyword>
<keyword evidence="1" id="KW-0472">Membrane</keyword>
<reference evidence="3" key="1">
    <citation type="journal article" date="2015" name="Genome Announc.">
        <title>Draft Genome Sequence of Tolypothrix boutellei Strain VB521301.</title>
        <authorList>
            <person name="Chandrababunaidu M.M."/>
            <person name="Singh D."/>
            <person name="Sen D."/>
            <person name="Bhan S."/>
            <person name="Das S."/>
            <person name="Gupta A."/>
            <person name="Adhikary S.P."/>
            <person name="Tripathy S."/>
        </authorList>
    </citation>
    <scope>NUCLEOTIDE SEQUENCE</scope>
    <source>
        <strain evidence="3">VB521301</strain>
    </source>
</reference>
<keyword evidence="1" id="KW-1133">Transmembrane helix</keyword>
<feature type="transmembrane region" description="Helical" evidence="1">
    <location>
        <begin position="45"/>
        <end position="67"/>
    </location>
</feature>
<reference evidence="2" key="2">
    <citation type="submission" date="2019-11" db="EMBL/GenBank/DDBJ databases">
        <title>Improved Assembly of Tolypothrix boutellei genome.</title>
        <authorList>
            <person name="Sarangi A.N."/>
            <person name="Mukherjee M."/>
            <person name="Ghosh S."/>
            <person name="Singh D."/>
            <person name="Das A."/>
            <person name="Kant S."/>
            <person name="Prusty A."/>
            <person name="Tripathy S."/>
        </authorList>
    </citation>
    <scope>NUCLEOTIDE SEQUENCE</scope>
    <source>
        <strain evidence="2">VB521301</strain>
    </source>
</reference>
<evidence type="ECO:0000313" key="3">
    <source>
        <dbReference type="EMBL" id="KIE12708.1"/>
    </source>
</evidence>
<evidence type="ECO:0000313" key="4">
    <source>
        <dbReference type="Proteomes" id="UP000029738"/>
    </source>
</evidence>
<proteinExistence type="predicted"/>
<gene>
    <name evidence="3" type="ORF">DA73_0204120</name>
    <name evidence="2" type="ORF">DA73_0400025115</name>
</gene>
<evidence type="ECO:0000313" key="2">
    <source>
        <dbReference type="EMBL" id="KAF3888403.1"/>
    </source>
</evidence>
<protein>
    <submittedName>
        <fullName evidence="2">DUF1049 domain-containing protein</fullName>
    </submittedName>
</protein>
<dbReference type="OrthoDB" id="426174at2"/>
<organism evidence="3">
    <name type="scientific">Tolypothrix bouteillei VB521301</name>
    <dbReference type="NCBI Taxonomy" id="1479485"/>
    <lineage>
        <taxon>Bacteria</taxon>
        <taxon>Bacillati</taxon>
        <taxon>Cyanobacteriota</taxon>
        <taxon>Cyanophyceae</taxon>
        <taxon>Nostocales</taxon>
        <taxon>Tolypothrichaceae</taxon>
        <taxon>Tolypothrix</taxon>
    </lineage>
</organism>
<dbReference type="Proteomes" id="UP000029738">
    <property type="component" value="Unassembled WGS sequence"/>
</dbReference>
<dbReference type="RefSeq" id="WP_038091855.1">
    <property type="nucleotide sequence ID" value="NZ_JHEG04000001.1"/>
</dbReference>
<dbReference type="STRING" id="1479485.DA73_0204120"/>
<dbReference type="EMBL" id="JHEG04000001">
    <property type="protein sequence ID" value="KAF3888403.1"/>
    <property type="molecule type" value="Genomic_DNA"/>
</dbReference>
<sequence length="91" mass="9796">MKTVANLLTSIVVASWVMGIAILSVQNAEPVSLKFLNFRSVQIPVGLVLAFCAVVGIIGTALLQPLWGLAVSGQRNSPEEDDAEFFTDEDY</sequence>
<comment type="caution">
    <text evidence="3">The sequence shown here is derived from an EMBL/GenBank/DDBJ whole genome shotgun (WGS) entry which is preliminary data.</text>
</comment>
<keyword evidence="4" id="KW-1185">Reference proteome</keyword>
<name>A0A0C1RAL3_9CYAN</name>